<dbReference type="Proteomes" id="UP000440732">
    <property type="component" value="Unassembled WGS sequence"/>
</dbReference>
<sequence>MRALRRVAGSVAFFVRFLLAVGASAILPLASCVPMWPSFTVAAPSVVATTAKPSP</sequence>
<dbReference type="Proteomes" id="UP000433483">
    <property type="component" value="Unassembled WGS sequence"/>
</dbReference>
<evidence type="ECO:0000313" key="6">
    <source>
        <dbReference type="EMBL" id="KAE9230489.1"/>
    </source>
</evidence>
<dbReference type="Proteomes" id="UP000441208">
    <property type="component" value="Unassembled WGS sequence"/>
</dbReference>
<evidence type="ECO:0000313" key="11">
    <source>
        <dbReference type="Proteomes" id="UP000460718"/>
    </source>
</evidence>
<dbReference type="Proteomes" id="UP000476176">
    <property type="component" value="Unassembled WGS sequence"/>
</dbReference>
<dbReference type="EMBL" id="QXFW01000640">
    <property type="protein sequence ID" value="KAE9006625.1"/>
    <property type="molecule type" value="Genomic_DNA"/>
</dbReference>
<gene>
    <name evidence="6" type="ORF">PF002_g12990</name>
    <name evidence="5" type="ORF">PF004_g11653</name>
    <name evidence="4" type="ORF">PF005_g12174</name>
    <name evidence="3" type="ORF">PF006_g15520</name>
    <name evidence="2" type="ORF">PF007_g11935</name>
    <name evidence="1" type="ORF">PF011_g11495</name>
</gene>
<protein>
    <submittedName>
        <fullName evidence="1">Uncharacterized protein</fullName>
    </submittedName>
</protein>
<reference evidence="11 12" key="1">
    <citation type="submission" date="2018-09" db="EMBL/GenBank/DDBJ databases">
        <title>Genomic investigation of the strawberry pathogen Phytophthora fragariae indicates pathogenicity is determined by transcriptional variation in three key races.</title>
        <authorList>
            <person name="Adams T.M."/>
            <person name="Armitage A.D."/>
            <person name="Sobczyk M.K."/>
            <person name="Bates H.J."/>
            <person name="Dunwell J.M."/>
            <person name="Nellist C.F."/>
            <person name="Harrison R.J."/>
        </authorList>
    </citation>
    <scope>NUCLEOTIDE SEQUENCE [LARGE SCALE GENOMIC DNA]</scope>
    <source>
        <strain evidence="6 8">BC-1</strain>
        <strain evidence="5 12">BC-23</strain>
        <strain evidence="4 7">NOV-27</strain>
        <strain evidence="3 9">NOV-5</strain>
        <strain evidence="2 10">NOV-71</strain>
        <strain evidence="1 11">SCRP245</strain>
    </source>
</reference>
<keyword evidence="7" id="KW-1185">Reference proteome</keyword>
<evidence type="ECO:0000313" key="10">
    <source>
        <dbReference type="Proteomes" id="UP000441208"/>
    </source>
</evidence>
<dbReference type="AlphaFoldDB" id="A0A6A3KNA5"/>
<evidence type="ECO:0000313" key="4">
    <source>
        <dbReference type="EMBL" id="KAE9208542.1"/>
    </source>
</evidence>
<evidence type="ECO:0000313" key="1">
    <source>
        <dbReference type="EMBL" id="KAE9006625.1"/>
    </source>
</evidence>
<dbReference type="EMBL" id="QXGC01000645">
    <property type="protein sequence ID" value="KAE9226395.1"/>
    <property type="molecule type" value="Genomic_DNA"/>
</dbReference>
<evidence type="ECO:0000313" key="5">
    <source>
        <dbReference type="EMBL" id="KAE9226395.1"/>
    </source>
</evidence>
<dbReference type="EMBL" id="QXGA01001029">
    <property type="protein sequence ID" value="KAE9131437.1"/>
    <property type="molecule type" value="Genomic_DNA"/>
</dbReference>
<proteinExistence type="predicted"/>
<dbReference type="EMBL" id="QXGD01000644">
    <property type="protein sequence ID" value="KAE9230489.1"/>
    <property type="molecule type" value="Genomic_DNA"/>
</dbReference>
<comment type="caution">
    <text evidence="1">The sequence shown here is derived from an EMBL/GenBank/DDBJ whole genome shotgun (WGS) entry which is preliminary data.</text>
</comment>
<dbReference type="EMBL" id="QXFZ01000612">
    <property type="protein sequence ID" value="KAE9110208.1"/>
    <property type="molecule type" value="Genomic_DNA"/>
</dbReference>
<name>A0A6A3KNA5_9STRA</name>
<dbReference type="Proteomes" id="UP000460718">
    <property type="component" value="Unassembled WGS sequence"/>
</dbReference>
<dbReference type="EMBL" id="QXGB01000635">
    <property type="protein sequence ID" value="KAE9208542.1"/>
    <property type="molecule type" value="Genomic_DNA"/>
</dbReference>
<evidence type="ECO:0000313" key="2">
    <source>
        <dbReference type="EMBL" id="KAE9110208.1"/>
    </source>
</evidence>
<organism evidence="1 11">
    <name type="scientific">Phytophthora fragariae</name>
    <dbReference type="NCBI Taxonomy" id="53985"/>
    <lineage>
        <taxon>Eukaryota</taxon>
        <taxon>Sar</taxon>
        <taxon>Stramenopiles</taxon>
        <taxon>Oomycota</taxon>
        <taxon>Peronosporomycetes</taxon>
        <taxon>Peronosporales</taxon>
        <taxon>Peronosporaceae</taxon>
        <taxon>Phytophthora</taxon>
    </lineage>
</organism>
<evidence type="ECO:0000313" key="8">
    <source>
        <dbReference type="Proteomes" id="UP000440367"/>
    </source>
</evidence>
<accession>A0A6A3KNA5</accession>
<evidence type="ECO:0000313" key="7">
    <source>
        <dbReference type="Proteomes" id="UP000433483"/>
    </source>
</evidence>
<evidence type="ECO:0000313" key="12">
    <source>
        <dbReference type="Proteomes" id="UP000476176"/>
    </source>
</evidence>
<evidence type="ECO:0000313" key="9">
    <source>
        <dbReference type="Proteomes" id="UP000440732"/>
    </source>
</evidence>
<dbReference type="Proteomes" id="UP000440367">
    <property type="component" value="Unassembled WGS sequence"/>
</dbReference>
<evidence type="ECO:0000313" key="3">
    <source>
        <dbReference type="EMBL" id="KAE9131437.1"/>
    </source>
</evidence>